<feature type="chain" id="PRO_5046163568" evidence="1">
    <location>
        <begin position="20"/>
        <end position="150"/>
    </location>
</feature>
<evidence type="ECO:0000256" key="1">
    <source>
        <dbReference type="SAM" id="SignalP"/>
    </source>
</evidence>
<accession>A0ABV9HY61</accession>
<evidence type="ECO:0000313" key="2">
    <source>
        <dbReference type="EMBL" id="MFC4634783.1"/>
    </source>
</evidence>
<dbReference type="Proteomes" id="UP001596043">
    <property type="component" value="Unassembled WGS sequence"/>
</dbReference>
<organism evidence="2 3">
    <name type="scientific">Dokdonia ponticola</name>
    <dbReference type="NCBI Taxonomy" id="2041041"/>
    <lineage>
        <taxon>Bacteria</taxon>
        <taxon>Pseudomonadati</taxon>
        <taxon>Bacteroidota</taxon>
        <taxon>Flavobacteriia</taxon>
        <taxon>Flavobacteriales</taxon>
        <taxon>Flavobacteriaceae</taxon>
        <taxon>Dokdonia</taxon>
    </lineage>
</organism>
<dbReference type="RefSeq" id="WP_379979374.1">
    <property type="nucleotide sequence ID" value="NZ_JBHSFV010000007.1"/>
</dbReference>
<feature type="signal peptide" evidence="1">
    <location>
        <begin position="1"/>
        <end position="19"/>
    </location>
</feature>
<evidence type="ECO:0000313" key="3">
    <source>
        <dbReference type="Proteomes" id="UP001596043"/>
    </source>
</evidence>
<keyword evidence="3" id="KW-1185">Reference proteome</keyword>
<protein>
    <submittedName>
        <fullName evidence="2">Uncharacterized protein</fullName>
    </submittedName>
</protein>
<reference evidence="3" key="1">
    <citation type="journal article" date="2019" name="Int. J. Syst. Evol. Microbiol.">
        <title>The Global Catalogue of Microorganisms (GCM) 10K type strain sequencing project: providing services to taxonomists for standard genome sequencing and annotation.</title>
        <authorList>
            <consortium name="The Broad Institute Genomics Platform"/>
            <consortium name="The Broad Institute Genome Sequencing Center for Infectious Disease"/>
            <person name="Wu L."/>
            <person name="Ma J."/>
        </authorList>
    </citation>
    <scope>NUCLEOTIDE SEQUENCE [LARGE SCALE GENOMIC DNA]</scope>
    <source>
        <strain evidence="3">YJ-61-S</strain>
    </source>
</reference>
<name>A0ABV9HY61_9FLAO</name>
<keyword evidence="1" id="KW-0732">Signal</keyword>
<sequence length="150" mass="16441">MKLILTTLFLVYLSTSALSQEYRLEIGTRTGCSGRGICTITSTPNPVDKTAKNTNNASIILAANGSTVLRVYREKLTQEELDHILGGPIPSKGKEASEFIMEEALPLPEEIIAITATDKSKQLSVLEAKIYPTVITDEYIDITILDPEKK</sequence>
<dbReference type="EMBL" id="JBHSFV010000007">
    <property type="protein sequence ID" value="MFC4634783.1"/>
    <property type="molecule type" value="Genomic_DNA"/>
</dbReference>
<comment type="caution">
    <text evidence="2">The sequence shown here is derived from an EMBL/GenBank/DDBJ whole genome shotgun (WGS) entry which is preliminary data.</text>
</comment>
<proteinExistence type="predicted"/>
<gene>
    <name evidence="2" type="ORF">ACFO3O_12750</name>
</gene>